<proteinExistence type="predicted"/>
<keyword evidence="3" id="KW-1185">Reference proteome</keyword>
<dbReference type="PANTHER" id="PTHR11439:SF483">
    <property type="entry name" value="PEPTIDE SYNTHASE GLIP-LIKE, PUTATIVE (AFU_ORTHOLOGUE AFUA_3G12920)-RELATED"/>
    <property type="match status" value="1"/>
</dbReference>
<evidence type="ECO:0000256" key="1">
    <source>
        <dbReference type="SAM" id="MobiDB-lite"/>
    </source>
</evidence>
<dbReference type="PANTHER" id="PTHR11439">
    <property type="entry name" value="GAG-POL-RELATED RETROTRANSPOSON"/>
    <property type="match status" value="1"/>
</dbReference>
<evidence type="ECO:0000313" key="3">
    <source>
        <dbReference type="Proteomes" id="UP001058974"/>
    </source>
</evidence>
<gene>
    <name evidence="2" type="ORF">KIW84_063446</name>
</gene>
<accession>A0A9D4W7P8</accession>
<protein>
    <submittedName>
        <fullName evidence="2">Uncharacterized protein</fullName>
    </submittedName>
</protein>
<comment type="caution">
    <text evidence="2">The sequence shown here is derived from an EMBL/GenBank/DDBJ whole genome shotgun (WGS) entry which is preliminary data.</text>
</comment>
<dbReference type="AlphaFoldDB" id="A0A9D4W7P8"/>
<name>A0A9D4W7P8_PEA</name>
<feature type="region of interest" description="Disordered" evidence="1">
    <location>
        <begin position="66"/>
        <end position="100"/>
    </location>
</feature>
<organism evidence="2 3">
    <name type="scientific">Pisum sativum</name>
    <name type="common">Garden pea</name>
    <name type="synonym">Lathyrus oleraceus</name>
    <dbReference type="NCBI Taxonomy" id="3888"/>
    <lineage>
        <taxon>Eukaryota</taxon>
        <taxon>Viridiplantae</taxon>
        <taxon>Streptophyta</taxon>
        <taxon>Embryophyta</taxon>
        <taxon>Tracheophyta</taxon>
        <taxon>Spermatophyta</taxon>
        <taxon>Magnoliopsida</taxon>
        <taxon>eudicotyledons</taxon>
        <taxon>Gunneridae</taxon>
        <taxon>Pentapetalae</taxon>
        <taxon>rosids</taxon>
        <taxon>fabids</taxon>
        <taxon>Fabales</taxon>
        <taxon>Fabaceae</taxon>
        <taxon>Papilionoideae</taxon>
        <taxon>50 kb inversion clade</taxon>
        <taxon>NPAAA clade</taxon>
        <taxon>Hologalegina</taxon>
        <taxon>IRL clade</taxon>
        <taxon>Fabeae</taxon>
        <taxon>Lathyrus</taxon>
    </lineage>
</organism>
<dbReference type="Proteomes" id="UP001058974">
    <property type="component" value="Chromosome 6"/>
</dbReference>
<sequence length="171" mass="19127">MGDTLQEGDVSVALASQENPTTMWHRRHVRMSERGLKVLVEHDLLLGLKSENDNTSKDVTTVHINGKSVEDDSFEVEPEHEVQEPEEPDGVKVRRSTHQKGKPNWQSDCVMVIAQVVGAASRFMADPGQEHWDVVKKILKYIKGTPDVALSFRGLEFGVRGYIDSDYAGDL</sequence>
<reference evidence="2 3" key="1">
    <citation type="journal article" date="2022" name="Nat. Genet.">
        <title>Improved pea reference genome and pan-genome highlight genomic features and evolutionary characteristics.</title>
        <authorList>
            <person name="Yang T."/>
            <person name="Liu R."/>
            <person name="Luo Y."/>
            <person name="Hu S."/>
            <person name="Wang D."/>
            <person name="Wang C."/>
            <person name="Pandey M.K."/>
            <person name="Ge S."/>
            <person name="Xu Q."/>
            <person name="Li N."/>
            <person name="Li G."/>
            <person name="Huang Y."/>
            <person name="Saxena R.K."/>
            <person name="Ji Y."/>
            <person name="Li M."/>
            <person name="Yan X."/>
            <person name="He Y."/>
            <person name="Liu Y."/>
            <person name="Wang X."/>
            <person name="Xiang C."/>
            <person name="Varshney R.K."/>
            <person name="Ding H."/>
            <person name="Gao S."/>
            <person name="Zong X."/>
        </authorList>
    </citation>
    <scope>NUCLEOTIDE SEQUENCE [LARGE SCALE GENOMIC DNA]</scope>
    <source>
        <strain evidence="2 3">cv. Zhongwan 6</strain>
    </source>
</reference>
<dbReference type="Gramene" id="Psat06G0344600-T1">
    <property type="protein sequence ID" value="KAI5397634.1"/>
    <property type="gene ID" value="KIW84_063446"/>
</dbReference>
<evidence type="ECO:0000313" key="2">
    <source>
        <dbReference type="EMBL" id="KAI5397634.1"/>
    </source>
</evidence>
<dbReference type="EMBL" id="JAMSHJ010000006">
    <property type="protein sequence ID" value="KAI5397634.1"/>
    <property type="molecule type" value="Genomic_DNA"/>
</dbReference>